<organism evidence="1 2">
    <name type="scientific">Marinomonas profundimaris</name>
    <dbReference type="NCBI Taxonomy" id="1208321"/>
    <lineage>
        <taxon>Bacteria</taxon>
        <taxon>Pseudomonadati</taxon>
        <taxon>Pseudomonadota</taxon>
        <taxon>Gammaproteobacteria</taxon>
        <taxon>Oceanospirillales</taxon>
        <taxon>Oceanospirillaceae</taxon>
        <taxon>Marinomonas</taxon>
    </lineage>
</organism>
<dbReference type="eggNOG" id="ENOG5033HGR">
    <property type="taxonomic scope" value="Bacteria"/>
</dbReference>
<dbReference type="RefSeq" id="WP_024022617.1">
    <property type="nucleotide sequence ID" value="NZ_AYOZ01000001.1"/>
</dbReference>
<dbReference type="EMBL" id="AYOZ01000001">
    <property type="protein sequence ID" value="ETI62535.1"/>
    <property type="molecule type" value="Genomic_DNA"/>
</dbReference>
<name>W1S0E8_9GAMM</name>
<sequence length="142" mass="16429">MKYLLSEADQEFKRLVESCEFPVADFNHQAHIRLAYVYLAEHNIGYSVQLMRDTLLRLLQHAGIDPSQKFHETLTEAWILAVHHFMKTMASSLSSDDFIAHNPMMLNANIMMTHYSAKLLFSDTARHAFMEPDLEPIPRHGE</sequence>
<keyword evidence="2" id="KW-1185">Reference proteome</keyword>
<comment type="caution">
    <text evidence="1">The sequence shown here is derived from an EMBL/GenBank/DDBJ whole genome shotgun (WGS) entry which is preliminary data.</text>
</comment>
<evidence type="ECO:0000313" key="2">
    <source>
        <dbReference type="Proteomes" id="UP000018857"/>
    </source>
</evidence>
<evidence type="ECO:0000313" key="1">
    <source>
        <dbReference type="EMBL" id="ETI62535.1"/>
    </source>
</evidence>
<dbReference type="PATRIC" id="fig|1208321.3.peg.403"/>
<protein>
    <submittedName>
        <fullName evidence="1">Uncharacterized protein</fullName>
    </submittedName>
</protein>
<dbReference type="Proteomes" id="UP000018857">
    <property type="component" value="Unassembled WGS sequence"/>
</dbReference>
<proteinExistence type="predicted"/>
<reference evidence="1 2" key="1">
    <citation type="journal article" date="2014" name="Genome Announc.">
        <title>Draft Genome Sequence of Marinomonas sp. Strain D104, a Polycyclic Aromatic Hydrocarbon-Degrading Bacterium from the Deep-Sea Sediment of the Arctic Ocean.</title>
        <authorList>
            <person name="Dong C."/>
            <person name="Bai X."/>
            <person name="Lai Q."/>
            <person name="Xie Y."/>
            <person name="Chen X."/>
            <person name="Shao Z."/>
        </authorList>
    </citation>
    <scope>NUCLEOTIDE SEQUENCE [LARGE SCALE GENOMIC DNA]</scope>
    <source>
        <strain evidence="1 2">D104</strain>
    </source>
</reference>
<gene>
    <name evidence="1" type="ORF">D104_01970</name>
</gene>
<accession>W1S0E8</accession>
<dbReference type="OrthoDB" id="282517at2"/>
<dbReference type="AlphaFoldDB" id="W1S0E8"/>